<protein>
    <submittedName>
        <fullName evidence="3">Alpha/beta fold hydrolase</fullName>
    </submittedName>
</protein>
<dbReference type="PRINTS" id="PR00111">
    <property type="entry name" value="ABHYDROLASE"/>
</dbReference>
<keyword evidence="1" id="KW-0808">Transferase</keyword>
<reference evidence="3 4" key="1">
    <citation type="submission" date="2024-01" db="EMBL/GenBank/DDBJ databases">
        <title>Hyphobacterium bacterium isolated from marine sediment.</title>
        <authorList>
            <person name="Zhao S."/>
        </authorList>
    </citation>
    <scope>NUCLEOTIDE SEQUENCE [LARGE SCALE GENOMIC DNA]</scope>
    <source>
        <strain evidence="3 4">Y60-23</strain>
    </source>
</reference>
<evidence type="ECO:0000256" key="1">
    <source>
        <dbReference type="ARBA" id="ARBA00022679"/>
    </source>
</evidence>
<dbReference type="GO" id="GO:0016787">
    <property type="term" value="F:hydrolase activity"/>
    <property type="evidence" value="ECO:0007669"/>
    <property type="project" value="UniProtKB-KW"/>
</dbReference>
<dbReference type="InterPro" id="IPR000073">
    <property type="entry name" value="AB_hydrolase_1"/>
</dbReference>
<dbReference type="RefSeq" id="WP_330195311.1">
    <property type="nucleotide sequence ID" value="NZ_JAZDRO010000001.1"/>
</dbReference>
<dbReference type="InterPro" id="IPR029058">
    <property type="entry name" value="AB_hydrolase_fold"/>
</dbReference>
<dbReference type="InterPro" id="IPR008220">
    <property type="entry name" value="HAT_MetX-like"/>
</dbReference>
<feature type="domain" description="AB hydrolase-1" evidence="2">
    <location>
        <begin position="67"/>
        <end position="290"/>
    </location>
</feature>
<dbReference type="EMBL" id="JAZDRO010000001">
    <property type="protein sequence ID" value="MEE2565779.1"/>
    <property type="molecule type" value="Genomic_DNA"/>
</dbReference>
<dbReference type="Gene3D" id="3.40.50.1820">
    <property type="entry name" value="alpha/beta hydrolase"/>
    <property type="match status" value="1"/>
</dbReference>
<dbReference type="SUPFAM" id="SSF53474">
    <property type="entry name" value="alpha/beta-Hydrolases"/>
    <property type="match status" value="1"/>
</dbReference>
<evidence type="ECO:0000313" key="3">
    <source>
        <dbReference type="EMBL" id="MEE2565779.1"/>
    </source>
</evidence>
<name>A0ABU7LW85_9PROT</name>
<keyword evidence="3" id="KW-0378">Hydrolase</keyword>
<sequence>MTVRIEDHAVSVELTGGTHVQALGRLHGETTRPGVVVLGGVSAGKHLLGDADRQGWWPGVADHDGALTPNRFALLGADFLGEEVSPFPTLADQARAIVALANAAGLDRFAVVGASYGGAIALELASAFPDRVTKLVLIAAAGRVHPMAQAWRSVQRGIVRAGVAAGDEARGVDLARRLAMTTYRTPEEFAERFRDPDPASREARGIGAWLAHHGETYAARTSAKRFLALSHSMDQVEIDFTCITAPAWLLGFDSDQLVPPCDVEWTASQLPGAALEFRPSLYGHDGFLKEVDAVNAFLARAFA</sequence>
<proteinExistence type="predicted"/>
<accession>A0ABU7LW85</accession>
<organism evidence="3 4">
    <name type="scientific">Hyphobacterium marinum</name>
    <dbReference type="NCBI Taxonomy" id="3116574"/>
    <lineage>
        <taxon>Bacteria</taxon>
        <taxon>Pseudomonadati</taxon>
        <taxon>Pseudomonadota</taxon>
        <taxon>Alphaproteobacteria</taxon>
        <taxon>Maricaulales</taxon>
        <taxon>Maricaulaceae</taxon>
        <taxon>Hyphobacterium</taxon>
    </lineage>
</organism>
<evidence type="ECO:0000313" key="4">
    <source>
        <dbReference type="Proteomes" id="UP001310692"/>
    </source>
</evidence>
<gene>
    <name evidence="3" type="ORF">V0U35_03725</name>
</gene>
<keyword evidence="4" id="KW-1185">Reference proteome</keyword>
<evidence type="ECO:0000259" key="2">
    <source>
        <dbReference type="Pfam" id="PF00561"/>
    </source>
</evidence>
<dbReference type="Proteomes" id="UP001310692">
    <property type="component" value="Unassembled WGS sequence"/>
</dbReference>
<comment type="caution">
    <text evidence="3">The sequence shown here is derived from an EMBL/GenBank/DDBJ whole genome shotgun (WGS) entry which is preliminary data.</text>
</comment>
<dbReference type="PANTHER" id="PTHR32268">
    <property type="entry name" value="HOMOSERINE O-ACETYLTRANSFERASE"/>
    <property type="match status" value="1"/>
</dbReference>
<dbReference type="PANTHER" id="PTHR32268:SF11">
    <property type="entry name" value="HOMOSERINE O-ACETYLTRANSFERASE"/>
    <property type="match status" value="1"/>
</dbReference>
<dbReference type="Pfam" id="PF00561">
    <property type="entry name" value="Abhydrolase_1"/>
    <property type="match status" value="1"/>
</dbReference>